<dbReference type="Pfam" id="PF00691">
    <property type="entry name" value="OmpA"/>
    <property type="match status" value="1"/>
</dbReference>
<reference evidence="4 5" key="1">
    <citation type="submission" date="2019-08" db="EMBL/GenBank/DDBJ databases">
        <title>Lewinella sp. strain SSH13 Genome sequencing and assembly.</title>
        <authorList>
            <person name="Kim I."/>
        </authorList>
    </citation>
    <scope>NUCLEOTIDE SEQUENCE [LARGE SCALE GENOMIC DNA]</scope>
    <source>
        <strain evidence="4 5">SSH13</strain>
    </source>
</reference>
<accession>A0A5C7F8F9</accession>
<keyword evidence="2" id="KW-0812">Transmembrane</keyword>
<dbReference type="SUPFAM" id="SSF103088">
    <property type="entry name" value="OmpA-like"/>
    <property type="match status" value="1"/>
</dbReference>
<dbReference type="Gene3D" id="3.30.1330.60">
    <property type="entry name" value="OmpA-like domain"/>
    <property type="match status" value="1"/>
</dbReference>
<organism evidence="4 5">
    <name type="scientific">Neolewinella aurantiaca</name>
    <dbReference type="NCBI Taxonomy" id="2602767"/>
    <lineage>
        <taxon>Bacteria</taxon>
        <taxon>Pseudomonadati</taxon>
        <taxon>Bacteroidota</taxon>
        <taxon>Saprospiria</taxon>
        <taxon>Saprospirales</taxon>
        <taxon>Lewinellaceae</taxon>
        <taxon>Neolewinella</taxon>
    </lineage>
</organism>
<name>A0A5C7F8F9_9BACT</name>
<keyword evidence="2" id="KW-1133">Transmembrane helix</keyword>
<dbReference type="Proteomes" id="UP000321907">
    <property type="component" value="Unassembled WGS sequence"/>
</dbReference>
<evidence type="ECO:0000256" key="2">
    <source>
        <dbReference type="SAM" id="Phobius"/>
    </source>
</evidence>
<comment type="caution">
    <text evidence="4">The sequence shown here is derived from an EMBL/GenBank/DDBJ whole genome shotgun (WGS) entry which is preliminary data.</text>
</comment>
<dbReference type="PANTHER" id="PTHR30329">
    <property type="entry name" value="STATOR ELEMENT OF FLAGELLAR MOTOR COMPLEX"/>
    <property type="match status" value="1"/>
</dbReference>
<dbReference type="PROSITE" id="PS51123">
    <property type="entry name" value="OMPA_2"/>
    <property type="match status" value="1"/>
</dbReference>
<dbReference type="CDD" id="cd07185">
    <property type="entry name" value="OmpA_C-like"/>
    <property type="match status" value="1"/>
</dbReference>
<evidence type="ECO:0000256" key="1">
    <source>
        <dbReference type="PROSITE-ProRule" id="PRU00473"/>
    </source>
</evidence>
<gene>
    <name evidence="4" type="ORF">FUA23_19535</name>
</gene>
<dbReference type="PANTHER" id="PTHR30329:SF21">
    <property type="entry name" value="LIPOPROTEIN YIAD-RELATED"/>
    <property type="match status" value="1"/>
</dbReference>
<dbReference type="InterPro" id="IPR050330">
    <property type="entry name" value="Bact_OuterMem_StrucFunc"/>
</dbReference>
<keyword evidence="1 2" id="KW-0472">Membrane</keyword>
<dbReference type="GO" id="GO:0016020">
    <property type="term" value="C:membrane"/>
    <property type="evidence" value="ECO:0007669"/>
    <property type="project" value="UniProtKB-UniRule"/>
</dbReference>
<dbReference type="InterPro" id="IPR006665">
    <property type="entry name" value="OmpA-like"/>
</dbReference>
<feature type="domain" description="OmpA-like" evidence="3">
    <location>
        <begin position="75"/>
        <end position="227"/>
    </location>
</feature>
<evidence type="ECO:0000313" key="5">
    <source>
        <dbReference type="Proteomes" id="UP000321907"/>
    </source>
</evidence>
<keyword evidence="5" id="KW-1185">Reference proteome</keyword>
<feature type="transmembrane region" description="Helical" evidence="2">
    <location>
        <begin position="20"/>
        <end position="40"/>
    </location>
</feature>
<dbReference type="InterPro" id="IPR036737">
    <property type="entry name" value="OmpA-like_sf"/>
</dbReference>
<evidence type="ECO:0000259" key="3">
    <source>
        <dbReference type="PROSITE" id="PS51123"/>
    </source>
</evidence>
<dbReference type="AlphaFoldDB" id="A0A5C7F8F9"/>
<evidence type="ECO:0000313" key="4">
    <source>
        <dbReference type="EMBL" id="TXF86313.1"/>
    </source>
</evidence>
<protein>
    <submittedName>
        <fullName evidence="4">OmpA family protein</fullName>
    </submittedName>
</protein>
<dbReference type="EMBL" id="VOXD01000040">
    <property type="protein sequence ID" value="TXF86313.1"/>
    <property type="molecule type" value="Genomic_DNA"/>
</dbReference>
<proteinExistence type="predicted"/>
<sequence>MKMLLLMLSKQNEESNWISVADLMTALMVIFMFIAINYILQVIDHTFVEEEIYNKLEEVFEEEIEQEEIELGPDGTIRFKAEPGKNLFAPNQSRISPEFQEALDNFIPKYWEVLTSDTTYFKYIKEIRIEGHTDTVPPYGQFEDSYIYNLNLSSRRASSVLDYLRQNQVYQDATPEEKRRMNFLFTSIGFSFSRALNDQKEYVYSSSNKQVNNEFSRRVEFRIVTSNEELIDAIKERDGQKE</sequence>
<dbReference type="OrthoDB" id="9782229at2"/>